<accession>A0A1L8SW23</accession>
<dbReference type="InterPro" id="IPR019887">
    <property type="entry name" value="Tscrpt_reg_AsnC/Lrp_C"/>
</dbReference>
<organism evidence="2 3">
    <name type="scientific">Enterococcus devriesei</name>
    <dbReference type="NCBI Taxonomy" id="319970"/>
    <lineage>
        <taxon>Bacteria</taxon>
        <taxon>Bacillati</taxon>
        <taxon>Bacillota</taxon>
        <taxon>Bacilli</taxon>
        <taxon>Lactobacillales</taxon>
        <taxon>Enterococcaceae</taxon>
        <taxon>Enterococcus</taxon>
    </lineage>
</organism>
<dbReference type="OrthoDB" id="66249at2"/>
<dbReference type="AlphaFoldDB" id="A0A1L8SW23"/>
<dbReference type="PANTHER" id="PTHR30154:SF34">
    <property type="entry name" value="TRANSCRIPTIONAL REGULATOR AZLB"/>
    <property type="match status" value="1"/>
</dbReference>
<name>A0A1L8SW23_9ENTE</name>
<dbReference type="SUPFAM" id="SSF54909">
    <property type="entry name" value="Dimeric alpha+beta barrel"/>
    <property type="match status" value="1"/>
</dbReference>
<evidence type="ECO:0000259" key="1">
    <source>
        <dbReference type="Pfam" id="PF01037"/>
    </source>
</evidence>
<dbReference type="EMBL" id="JXKM01000004">
    <property type="protein sequence ID" value="OJG36062.1"/>
    <property type="molecule type" value="Genomic_DNA"/>
</dbReference>
<evidence type="ECO:0000313" key="3">
    <source>
        <dbReference type="Proteomes" id="UP000183700"/>
    </source>
</evidence>
<gene>
    <name evidence="2" type="ORF">RV00_GL002206</name>
</gene>
<dbReference type="GO" id="GO:0005829">
    <property type="term" value="C:cytosol"/>
    <property type="evidence" value="ECO:0007669"/>
    <property type="project" value="TreeGrafter"/>
</dbReference>
<dbReference type="Gene3D" id="1.10.10.10">
    <property type="entry name" value="Winged helix-like DNA-binding domain superfamily/Winged helix DNA-binding domain"/>
    <property type="match status" value="1"/>
</dbReference>
<feature type="domain" description="Transcription regulator AsnC/Lrp ligand binding" evidence="1">
    <location>
        <begin position="69"/>
        <end position="142"/>
    </location>
</feature>
<dbReference type="SMART" id="SM00344">
    <property type="entry name" value="HTH_ASNC"/>
    <property type="match status" value="1"/>
</dbReference>
<protein>
    <recommendedName>
        <fullName evidence="1">Transcription regulator AsnC/Lrp ligand binding domain-containing protein</fullName>
    </recommendedName>
</protein>
<keyword evidence="3" id="KW-1185">Reference proteome</keyword>
<dbReference type="InterPro" id="IPR011008">
    <property type="entry name" value="Dimeric_a/b-barrel"/>
</dbReference>
<dbReference type="GO" id="GO:0043200">
    <property type="term" value="P:response to amino acid"/>
    <property type="evidence" value="ECO:0007669"/>
    <property type="project" value="TreeGrafter"/>
</dbReference>
<dbReference type="Gene3D" id="3.30.70.920">
    <property type="match status" value="1"/>
</dbReference>
<proteinExistence type="predicted"/>
<dbReference type="STRING" id="319970.RV00_GL002206"/>
<dbReference type="PANTHER" id="PTHR30154">
    <property type="entry name" value="LEUCINE-RESPONSIVE REGULATORY PROTEIN"/>
    <property type="match status" value="1"/>
</dbReference>
<reference evidence="2 3" key="1">
    <citation type="submission" date="2014-12" db="EMBL/GenBank/DDBJ databases">
        <title>Draft genome sequences of 29 type strains of Enterococci.</title>
        <authorList>
            <person name="Zhong Z."/>
            <person name="Sun Z."/>
            <person name="Liu W."/>
            <person name="Zhang W."/>
            <person name="Zhang H."/>
        </authorList>
    </citation>
    <scope>NUCLEOTIDE SEQUENCE [LARGE SCALE GENOMIC DNA]</scope>
    <source>
        <strain evidence="2 3">DSM 22802</strain>
    </source>
</reference>
<dbReference type="Pfam" id="PF01037">
    <property type="entry name" value="AsnC_trans_reg"/>
    <property type="match status" value="1"/>
</dbReference>
<dbReference type="Proteomes" id="UP000183700">
    <property type="component" value="Unassembled WGS sequence"/>
</dbReference>
<dbReference type="InterPro" id="IPR019888">
    <property type="entry name" value="Tscrpt_reg_AsnC-like"/>
</dbReference>
<comment type="caution">
    <text evidence="2">The sequence shown here is derived from an EMBL/GenBank/DDBJ whole genome shotgun (WGS) entry which is preliminary data.</text>
</comment>
<dbReference type="InterPro" id="IPR036388">
    <property type="entry name" value="WH-like_DNA-bd_sf"/>
</dbReference>
<dbReference type="RefSeq" id="WP_071862017.1">
    <property type="nucleotide sequence ID" value="NZ_CAURXW010000002.1"/>
</dbReference>
<sequence length="164" mass="19091">MDQKKRKQLLKLIEADCRLSMEEYAVMLGEEKVIVQAEIKRLEQEKVICGYRALIDWDKVEDDWIEALVEVQTIPKGEEGYREIAERVRKFPEVKSFFFVSGGFDFVLLLQGRNIKEISKFISNNLASIPDVSGTQTHFLLDKYKEWGVDLYQDDSDPRIQVSP</sequence>
<dbReference type="GO" id="GO:0043565">
    <property type="term" value="F:sequence-specific DNA binding"/>
    <property type="evidence" value="ECO:0007669"/>
    <property type="project" value="TreeGrafter"/>
</dbReference>
<evidence type="ECO:0000313" key="2">
    <source>
        <dbReference type="EMBL" id="OJG36062.1"/>
    </source>
</evidence>